<feature type="domain" description="Core-binding (CB)" evidence="7">
    <location>
        <begin position="1"/>
        <end position="81"/>
    </location>
</feature>
<dbReference type="GO" id="GO:0003677">
    <property type="term" value="F:DNA binding"/>
    <property type="evidence" value="ECO:0007669"/>
    <property type="project" value="UniProtKB-UniRule"/>
</dbReference>
<keyword evidence="2" id="KW-0229">DNA integration</keyword>
<dbReference type="GO" id="GO:0006310">
    <property type="term" value="P:DNA recombination"/>
    <property type="evidence" value="ECO:0007669"/>
    <property type="project" value="UniProtKB-KW"/>
</dbReference>
<evidence type="ECO:0000313" key="9">
    <source>
        <dbReference type="Proteomes" id="UP000321934"/>
    </source>
</evidence>
<dbReference type="InterPro" id="IPR050090">
    <property type="entry name" value="Tyrosine_recombinase_XerCD"/>
</dbReference>
<dbReference type="PANTHER" id="PTHR30349:SF81">
    <property type="entry name" value="TYROSINE RECOMBINASE XERC"/>
    <property type="match status" value="1"/>
</dbReference>
<dbReference type="GO" id="GO:0007059">
    <property type="term" value="P:chromosome segregation"/>
    <property type="evidence" value="ECO:0007669"/>
    <property type="project" value="UniProtKB-KW"/>
</dbReference>
<evidence type="ECO:0000259" key="6">
    <source>
        <dbReference type="PROSITE" id="PS51898"/>
    </source>
</evidence>
<organism evidence="8 9">
    <name type="scientific">Candidatus Deianiraea vastatrix</name>
    <dbReference type="NCBI Taxonomy" id="2163644"/>
    <lineage>
        <taxon>Bacteria</taxon>
        <taxon>Pseudomonadati</taxon>
        <taxon>Pseudomonadota</taxon>
        <taxon>Alphaproteobacteria</taxon>
        <taxon>Rickettsiales</taxon>
        <taxon>Candidatus Deianiraeaceae</taxon>
        <taxon>Candidatus Deianiraea</taxon>
    </lineage>
</organism>
<dbReference type="OrthoDB" id="9801717at2"/>
<dbReference type="Pfam" id="PF00589">
    <property type="entry name" value="Phage_integrase"/>
    <property type="match status" value="1"/>
</dbReference>
<dbReference type="GO" id="GO:0015074">
    <property type="term" value="P:DNA integration"/>
    <property type="evidence" value="ECO:0007669"/>
    <property type="project" value="UniProtKB-KW"/>
</dbReference>
<dbReference type="AlphaFoldDB" id="A0A5B8XF23"/>
<dbReference type="Gene3D" id="1.10.443.10">
    <property type="entry name" value="Intergrase catalytic core"/>
    <property type="match status" value="1"/>
</dbReference>
<evidence type="ECO:0000256" key="5">
    <source>
        <dbReference type="PROSITE-ProRule" id="PRU01248"/>
    </source>
</evidence>
<dbReference type="NCBIfam" id="NF001399">
    <property type="entry name" value="PRK00283.1"/>
    <property type="match status" value="1"/>
</dbReference>
<evidence type="ECO:0000256" key="3">
    <source>
        <dbReference type="ARBA" id="ARBA00023125"/>
    </source>
</evidence>
<reference evidence="8 9" key="1">
    <citation type="journal article" date="2019" name="ISME J.">
        <title>Deianiraea, an extracellular bacterium associated with the ciliate Paramecium, suggests an alternative scenario for the evolution of Rickettsiales.</title>
        <authorList>
            <person name="Castelli M."/>
            <person name="Sabaneyeva E."/>
            <person name="Lanzoni O."/>
            <person name="Lebedeva N."/>
            <person name="Floriano A.M."/>
            <person name="Gaiarsa S."/>
            <person name="Benken K."/>
            <person name="Modeo L."/>
            <person name="Bandi C."/>
            <person name="Potekhin A."/>
            <person name="Sassera D."/>
            <person name="Petroni G."/>
        </authorList>
    </citation>
    <scope>NUCLEOTIDE SEQUENCE [LARGE SCALE GENOMIC DNA]</scope>
    <source>
        <strain evidence="8">CyL4-1</strain>
    </source>
</reference>
<dbReference type="InterPro" id="IPR002104">
    <property type="entry name" value="Integrase_catalytic"/>
</dbReference>
<evidence type="ECO:0000256" key="4">
    <source>
        <dbReference type="ARBA" id="ARBA00023172"/>
    </source>
</evidence>
<keyword evidence="9" id="KW-1185">Reference proteome</keyword>
<dbReference type="SUPFAM" id="SSF56349">
    <property type="entry name" value="DNA breaking-rejoining enzymes"/>
    <property type="match status" value="1"/>
</dbReference>
<dbReference type="PROSITE" id="PS51898">
    <property type="entry name" value="TYR_RECOMBINASE"/>
    <property type="match status" value="1"/>
</dbReference>
<dbReference type="InterPro" id="IPR011010">
    <property type="entry name" value="DNA_brk_join_enz"/>
</dbReference>
<sequence>MVEKFLKYCKIELNLSKNTLIAYKKDLENFMEYLPSDIEIVNVKNTDIENYFLTIKQNSKCRASSICRKISTLSHFFKFLISENIINTSPIINIQKPKKESHIPHFLTDEEVAKMIEVAKEDEKNGKKHAAIIALLFASGMRVSELCVLKISQLEIDKSQIRVIGKGNKERIVPVSNNAISILNEYLEDLQSSIFLFPSVRSNHISRIHVGNILKNIAKMANIDAKKVHPHALRHSIALKLVNSGMDLRLVQEFLGHKDISTTAIYTHVNSKEIVDLVKKYHPMSKDNAEGNDGNLVKNL</sequence>
<evidence type="ECO:0000313" key="8">
    <source>
        <dbReference type="EMBL" id="QED23860.1"/>
    </source>
</evidence>
<dbReference type="InterPro" id="IPR013762">
    <property type="entry name" value="Integrase-like_cat_sf"/>
</dbReference>
<evidence type="ECO:0000256" key="1">
    <source>
        <dbReference type="ARBA" id="ARBA00022829"/>
    </source>
</evidence>
<keyword evidence="1" id="KW-0159">Chromosome partition</keyword>
<gene>
    <name evidence="8" type="ORF">Deia_01079</name>
</gene>
<dbReference type="NCBIfam" id="NF040815">
    <property type="entry name" value="recomb_XerA_Arch"/>
    <property type="match status" value="1"/>
</dbReference>
<proteinExistence type="predicted"/>
<dbReference type="PANTHER" id="PTHR30349">
    <property type="entry name" value="PHAGE INTEGRASE-RELATED"/>
    <property type="match status" value="1"/>
</dbReference>
<feature type="domain" description="Tyr recombinase" evidence="6">
    <location>
        <begin position="102"/>
        <end position="279"/>
    </location>
</feature>
<dbReference type="Gene3D" id="1.10.150.130">
    <property type="match status" value="1"/>
</dbReference>
<dbReference type="InterPro" id="IPR044068">
    <property type="entry name" value="CB"/>
</dbReference>
<dbReference type="Pfam" id="PF02899">
    <property type="entry name" value="Phage_int_SAM_1"/>
    <property type="match status" value="1"/>
</dbReference>
<keyword evidence="3 5" id="KW-0238">DNA-binding</keyword>
<dbReference type="InterPro" id="IPR004107">
    <property type="entry name" value="Integrase_SAM-like_N"/>
</dbReference>
<dbReference type="EMBL" id="CP029077">
    <property type="protein sequence ID" value="QED23860.1"/>
    <property type="molecule type" value="Genomic_DNA"/>
</dbReference>
<dbReference type="InterPro" id="IPR010998">
    <property type="entry name" value="Integrase_recombinase_N"/>
</dbReference>
<evidence type="ECO:0000256" key="2">
    <source>
        <dbReference type="ARBA" id="ARBA00022908"/>
    </source>
</evidence>
<dbReference type="Proteomes" id="UP000321934">
    <property type="component" value="Chromosome"/>
</dbReference>
<dbReference type="RefSeq" id="WP_161982880.1">
    <property type="nucleotide sequence ID" value="NZ_CP029077.1"/>
</dbReference>
<keyword evidence="4" id="KW-0233">DNA recombination</keyword>
<name>A0A5B8XF23_9RICK</name>
<dbReference type="PROSITE" id="PS51900">
    <property type="entry name" value="CB"/>
    <property type="match status" value="1"/>
</dbReference>
<accession>A0A5B8XF23</accession>
<evidence type="ECO:0000259" key="7">
    <source>
        <dbReference type="PROSITE" id="PS51900"/>
    </source>
</evidence>
<protein>
    <submittedName>
        <fullName evidence="8">Tyrosine recombinase XerD</fullName>
    </submittedName>
</protein>